<accession>A0A7X4W4D8</accession>
<organism evidence="1 2">
    <name type="scientific">Halomonas alimentaria</name>
    <dbReference type="NCBI Taxonomy" id="147248"/>
    <lineage>
        <taxon>Bacteria</taxon>
        <taxon>Pseudomonadati</taxon>
        <taxon>Pseudomonadota</taxon>
        <taxon>Gammaproteobacteria</taxon>
        <taxon>Oceanospirillales</taxon>
        <taxon>Halomonadaceae</taxon>
        <taxon>Halomonas</taxon>
    </lineage>
</organism>
<comment type="caution">
    <text evidence="1">The sequence shown here is derived from an EMBL/GenBank/DDBJ whole genome shotgun (WGS) entry which is preliminary data.</text>
</comment>
<evidence type="ECO:0000313" key="1">
    <source>
        <dbReference type="EMBL" id="NAW33241.1"/>
    </source>
</evidence>
<dbReference type="Gene3D" id="3.40.5.80">
    <property type="match status" value="1"/>
</dbReference>
<name>A0A7X4W4D8_9GAMM</name>
<dbReference type="SUPFAM" id="SSF160059">
    <property type="entry name" value="PriA/YqbF domain"/>
    <property type="match status" value="1"/>
</dbReference>
<evidence type="ECO:0000313" key="2">
    <source>
        <dbReference type="Proteomes" id="UP000487929"/>
    </source>
</evidence>
<dbReference type="Proteomes" id="UP000487929">
    <property type="component" value="Unassembled WGS sequence"/>
</dbReference>
<dbReference type="EMBL" id="WUTT01000001">
    <property type="protein sequence ID" value="NAW33241.1"/>
    <property type="molecule type" value="Genomic_DNA"/>
</dbReference>
<reference evidence="1 2" key="1">
    <citation type="submission" date="2019-12" db="EMBL/GenBank/DDBJ databases">
        <title>Draft genome sequencing of Halomonas alimentaria DSM 15356.</title>
        <authorList>
            <person name="Pandiyan K."/>
            <person name="Kushwaha P."/>
            <person name="Gowdham M."/>
            <person name="Chakdar H."/>
            <person name="Singh A."/>
            <person name="Kumar M."/>
            <person name="Saxena A.K."/>
        </authorList>
    </citation>
    <scope>NUCLEOTIDE SEQUENCE [LARGE SCALE GENOMIC DNA]</scope>
    <source>
        <strain evidence="1 2">DSM 15356</strain>
    </source>
</reference>
<gene>
    <name evidence="1" type="ORF">GRB96_02230</name>
</gene>
<sequence length="77" mass="8529">MNTPPASAPQGEIPALFVRTRRRFKSRRRAGHRFDRNGHSIALEALSAEEIAALKADPALEVEECTFPAEPDEPETT</sequence>
<keyword evidence="2" id="KW-1185">Reference proteome</keyword>
<dbReference type="AlphaFoldDB" id="A0A7X4W4D8"/>
<proteinExistence type="predicted"/>
<protein>
    <recommendedName>
        <fullName evidence="3">Mu-like prophage FluMu N-terminal domain-containing protein</fullName>
    </recommendedName>
</protein>
<evidence type="ECO:0008006" key="3">
    <source>
        <dbReference type="Google" id="ProtNLM"/>
    </source>
</evidence>